<dbReference type="SUPFAM" id="SSF52540">
    <property type="entry name" value="P-loop containing nucleoside triphosphate hydrolases"/>
    <property type="match status" value="1"/>
</dbReference>
<dbReference type="InterPro" id="IPR027417">
    <property type="entry name" value="P-loop_NTPase"/>
</dbReference>
<evidence type="ECO:0000313" key="4">
    <source>
        <dbReference type="EMBL" id="KAG7158660.1"/>
    </source>
</evidence>
<evidence type="ECO:0000256" key="1">
    <source>
        <dbReference type="ARBA" id="ARBA00005771"/>
    </source>
</evidence>
<dbReference type="InterPro" id="IPR000863">
    <property type="entry name" value="Sulfotransferase_dom"/>
</dbReference>
<sequence>MSNQRLRSGHEVVPMSEEWLTRLEKDQKMYKQGMIRLMPDGWLYPTAFINFADRIYNFEFRSSDVVLMTMPKSGTTWMQEILWTMLHNPDLDHPQADEPIYHRAPEISLDMMFDSKGMEGAKIDNFARAFIETCPGRKPEDGMSLQMCELTADPRVIKTHLPLSVLAPDLLDKAKVVYVARNPKDVVVSYYYYYCMMKAFTYTGSFTNFVKLAWEKKDHPNMFFVFYEDMKEDIMAVLHKLNKFLGTNLTQQQLDNVSRHTSFSAMKSRGEPLIDGDVFNADVREKVGGYFRKGIIGDWKNHFTPELEQEMNQWVESHVPDIGITFK</sequence>
<dbReference type="AlphaFoldDB" id="A0A8J5MPA3"/>
<dbReference type="EMBL" id="JAHLQT010034478">
    <property type="protein sequence ID" value="KAG7158660.1"/>
    <property type="molecule type" value="Genomic_DNA"/>
</dbReference>
<evidence type="ECO:0000256" key="2">
    <source>
        <dbReference type="ARBA" id="ARBA00022679"/>
    </source>
</evidence>
<keyword evidence="5" id="KW-1185">Reference proteome</keyword>
<gene>
    <name evidence="4" type="primary">SULT1C4-L1</name>
    <name evidence="4" type="ORF">Hamer_G011323</name>
</gene>
<accession>A0A8J5MPA3</accession>
<dbReference type="GO" id="GO:0008146">
    <property type="term" value="F:sulfotransferase activity"/>
    <property type="evidence" value="ECO:0007669"/>
    <property type="project" value="InterPro"/>
</dbReference>
<feature type="domain" description="Sulfotransferase" evidence="3">
    <location>
        <begin position="63"/>
        <end position="320"/>
    </location>
</feature>
<proteinExistence type="inferred from homology"/>
<keyword evidence="2" id="KW-0808">Transferase</keyword>
<evidence type="ECO:0000313" key="5">
    <source>
        <dbReference type="Proteomes" id="UP000747542"/>
    </source>
</evidence>
<comment type="similarity">
    <text evidence="1">Belongs to the sulfotransferase 1 family.</text>
</comment>
<name>A0A8J5MPA3_HOMAM</name>
<reference evidence="4" key="1">
    <citation type="journal article" date="2021" name="Sci. Adv.">
        <title>The American lobster genome reveals insights on longevity, neural, and immune adaptations.</title>
        <authorList>
            <person name="Polinski J.M."/>
            <person name="Zimin A.V."/>
            <person name="Clark K.F."/>
            <person name="Kohn A.B."/>
            <person name="Sadowski N."/>
            <person name="Timp W."/>
            <person name="Ptitsyn A."/>
            <person name="Khanna P."/>
            <person name="Romanova D.Y."/>
            <person name="Williams P."/>
            <person name="Greenwood S.J."/>
            <person name="Moroz L.L."/>
            <person name="Walt D.R."/>
            <person name="Bodnar A.G."/>
        </authorList>
    </citation>
    <scope>NUCLEOTIDE SEQUENCE</scope>
    <source>
        <strain evidence="4">GMGI-L3</strain>
    </source>
</reference>
<dbReference type="Pfam" id="PF00685">
    <property type="entry name" value="Sulfotransfer_1"/>
    <property type="match status" value="1"/>
</dbReference>
<dbReference type="PANTHER" id="PTHR11783">
    <property type="entry name" value="SULFOTRANSFERASE SULT"/>
    <property type="match status" value="1"/>
</dbReference>
<protein>
    <submittedName>
        <fullName evidence="4">Sulfotransferase 1C4-like 1</fullName>
    </submittedName>
</protein>
<dbReference type="Proteomes" id="UP000747542">
    <property type="component" value="Unassembled WGS sequence"/>
</dbReference>
<evidence type="ECO:0000259" key="3">
    <source>
        <dbReference type="Pfam" id="PF00685"/>
    </source>
</evidence>
<dbReference type="Gene3D" id="3.40.50.300">
    <property type="entry name" value="P-loop containing nucleotide triphosphate hydrolases"/>
    <property type="match status" value="1"/>
</dbReference>
<comment type="caution">
    <text evidence="4">The sequence shown here is derived from an EMBL/GenBank/DDBJ whole genome shotgun (WGS) entry which is preliminary data.</text>
</comment>
<organism evidence="4 5">
    <name type="scientific">Homarus americanus</name>
    <name type="common">American lobster</name>
    <dbReference type="NCBI Taxonomy" id="6706"/>
    <lineage>
        <taxon>Eukaryota</taxon>
        <taxon>Metazoa</taxon>
        <taxon>Ecdysozoa</taxon>
        <taxon>Arthropoda</taxon>
        <taxon>Crustacea</taxon>
        <taxon>Multicrustacea</taxon>
        <taxon>Malacostraca</taxon>
        <taxon>Eumalacostraca</taxon>
        <taxon>Eucarida</taxon>
        <taxon>Decapoda</taxon>
        <taxon>Pleocyemata</taxon>
        <taxon>Astacidea</taxon>
        <taxon>Nephropoidea</taxon>
        <taxon>Nephropidae</taxon>
        <taxon>Homarus</taxon>
    </lineage>
</organism>